<keyword evidence="4" id="KW-1185">Reference proteome</keyword>
<dbReference type="OrthoDB" id="785245at2759"/>
<organism evidence="3 4">
    <name type="scientific">Apostasia shenzhenica</name>
    <dbReference type="NCBI Taxonomy" id="1088818"/>
    <lineage>
        <taxon>Eukaryota</taxon>
        <taxon>Viridiplantae</taxon>
        <taxon>Streptophyta</taxon>
        <taxon>Embryophyta</taxon>
        <taxon>Tracheophyta</taxon>
        <taxon>Spermatophyta</taxon>
        <taxon>Magnoliopsida</taxon>
        <taxon>Liliopsida</taxon>
        <taxon>Asparagales</taxon>
        <taxon>Orchidaceae</taxon>
        <taxon>Apostasioideae</taxon>
        <taxon>Apostasia</taxon>
    </lineage>
</organism>
<evidence type="ECO:0000259" key="2">
    <source>
        <dbReference type="Pfam" id="PF24626"/>
    </source>
</evidence>
<proteinExistence type="predicted"/>
<reference evidence="3 4" key="1">
    <citation type="journal article" date="2017" name="Nature">
        <title>The Apostasia genome and the evolution of orchids.</title>
        <authorList>
            <person name="Zhang G.Q."/>
            <person name="Liu K.W."/>
            <person name="Li Z."/>
            <person name="Lohaus R."/>
            <person name="Hsiao Y.Y."/>
            <person name="Niu S.C."/>
            <person name="Wang J.Y."/>
            <person name="Lin Y.C."/>
            <person name="Xu Q."/>
            <person name="Chen L.J."/>
            <person name="Yoshida K."/>
            <person name="Fujiwara S."/>
            <person name="Wang Z.W."/>
            <person name="Zhang Y.Q."/>
            <person name="Mitsuda N."/>
            <person name="Wang M."/>
            <person name="Liu G.H."/>
            <person name="Pecoraro L."/>
            <person name="Huang H.X."/>
            <person name="Xiao X.J."/>
            <person name="Lin M."/>
            <person name="Wu X.Y."/>
            <person name="Wu W.L."/>
            <person name="Chen Y.Y."/>
            <person name="Chang S.B."/>
            <person name="Sakamoto S."/>
            <person name="Ohme-Takagi M."/>
            <person name="Yagi M."/>
            <person name="Zeng S.J."/>
            <person name="Shen C.Y."/>
            <person name="Yeh C.M."/>
            <person name="Luo Y.B."/>
            <person name="Tsai W.C."/>
            <person name="Van de Peer Y."/>
            <person name="Liu Z.J."/>
        </authorList>
    </citation>
    <scope>NUCLEOTIDE SEQUENCE [LARGE SCALE GENOMIC DNA]</scope>
    <source>
        <strain evidence="4">cv. Shenzhen</strain>
        <tissue evidence="3">Stem</tissue>
    </source>
</reference>
<gene>
    <name evidence="3" type="ORF">AXF42_Ash012616</name>
</gene>
<dbReference type="InterPro" id="IPR056924">
    <property type="entry name" value="SH3_Tf2-1"/>
</dbReference>
<accession>A0A2H9ZT72</accession>
<evidence type="ECO:0000313" key="3">
    <source>
        <dbReference type="EMBL" id="PKA46483.1"/>
    </source>
</evidence>
<name>A0A2H9ZT72_9ASPA</name>
<dbReference type="CDD" id="cd00024">
    <property type="entry name" value="CD_CSD"/>
    <property type="match status" value="1"/>
</dbReference>
<dbReference type="InterPro" id="IPR016197">
    <property type="entry name" value="Chromo-like_dom_sf"/>
</dbReference>
<dbReference type="SUPFAM" id="SSF54160">
    <property type="entry name" value="Chromo domain-like"/>
    <property type="match status" value="1"/>
</dbReference>
<dbReference type="Pfam" id="PF24626">
    <property type="entry name" value="SH3_Tf2-1"/>
    <property type="match status" value="1"/>
</dbReference>
<dbReference type="Gene3D" id="2.40.50.40">
    <property type="match status" value="1"/>
</dbReference>
<dbReference type="Pfam" id="PF00385">
    <property type="entry name" value="Chromo"/>
    <property type="match status" value="1"/>
</dbReference>
<sequence>MKYYVGDYVLVHTNSVRFSRGKSNKLTAKKIGLYRILRKISSNAYELELPEHMSINPTFNISNLLPYHEPFPDPVSLIDSVPPTDLISPTSSTVTLSPYPDVPSSIQLRTVSKSMVSLPPEPMMPSVAPIRDAILDDQTVFTTDDLLHRYLIRWRDLPPTEDSWTVHDELAHLHSSLLDEYLQQSSTESNFSKPRRIDAALSQTHRHHRYNLRSRT</sequence>
<dbReference type="AlphaFoldDB" id="A0A2H9ZT72"/>
<dbReference type="Proteomes" id="UP000236161">
    <property type="component" value="Unassembled WGS sequence"/>
</dbReference>
<evidence type="ECO:0000259" key="1">
    <source>
        <dbReference type="Pfam" id="PF00385"/>
    </source>
</evidence>
<protein>
    <submittedName>
        <fullName evidence="3">Uncharacterized protein</fullName>
    </submittedName>
</protein>
<feature type="domain" description="Tf2-1-like SH3-like" evidence="2">
    <location>
        <begin position="6"/>
        <end position="68"/>
    </location>
</feature>
<feature type="domain" description="Chromo" evidence="1">
    <location>
        <begin position="132"/>
        <end position="183"/>
    </location>
</feature>
<evidence type="ECO:0000313" key="4">
    <source>
        <dbReference type="Proteomes" id="UP000236161"/>
    </source>
</evidence>
<dbReference type="InterPro" id="IPR023780">
    <property type="entry name" value="Chromo_domain"/>
</dbReference>
<dbReference type="EMBL" id="KZ454132">
    <property type="protein sequence ID" value="PKA46483.1"/>
    <property type="molecule type" value="Genomic_DNA"/>
</dbReference>